<gene>
    <name evidence="1" type="ORF">EAY07_20010</name>
    <name evidence="2" type="ORF">ERJ77_19835</name>
</gene>
<organism evidence="2 4">
    <name type="scientific">Vibrio anguillarum</name>
    <name type="common">Listonella anguillarum</name>
    <dbReference type="NCBI Taxonomy" id="55601"/>
    <lineage>
        <taxon>Bacteria</taxon>
        <taxon>Pseudomonadati</taxon>
        <taxon>Pseudomonadota</taxon>
        <taxon>Gammaproteobacteria</taxon>
        <taxon>Vibrionales</taxon>
        <taxon>Vibrionaceae</taxon>
        <taxon>Vibrio</taxon>
    </lineage>
</organism>
<sequence>MEIKKQILLFCKEQGVEPYELIPHIKESEQWINAQKKFCDRYDFNPRYLAESINDPKVIPMIRGKAFEFSAKEALQQVLDSQQYDVSNPKMNAQTGSHDIDVKIADTLNNIDFSIECKLSKKGSFKVDGEIASAQVKCMRSRTLGPEEIKRRVGANNELAESLAIHSDQYIASDFDLVITSLGNSLYVTDKQDNTFYYSPKEQQQTYLTHSGVKNQNDCFNQMYVALASDLAISKENGLNQECSRKKCKVNGTSKNCGYIPNNPKIAFGRTLDDVKAPWLPIGRVEELLERIRNK</sequence>
<dbReference type="RefSeq" id="WP_194548987.1">
    <property type="nucleotide sequence ID" value="NZ_PUIE01000099.1"/>
</dbReference>
<comment type="caution">
    <text evidence="2">The sequence shown here is derived from an EMBL/GenBank/DDBJ whole genome shotgun (WGS) entry which is preliminary data.</text>
</comment>
<dbReference type="AlphaFoldDB" id="A0A8I0V3I1"/>
<evidence type="ECO:0000313" key="2">
    <source>
        <dbReference type="EMBL" id="MBF4436703.1"/>
    </source>
</evidence>
<reference evidence="2 3" key="1">
    <citation type="journal article" date="2021" name="PeerJ">
        <title>Analysis of 44 Vibrio anguillarum genomes reveals high genetic diversity.</title>
        <authorList>
            <person name="Hansen M.J."/>
            <person name="Dalsgaard I."/>
        </authorList>
    </citation>
    <scope>NUCLEOTIDE SEQUENCE</scope>
    <source>
        <strain evidence="1 3">17-16730-2A</strain>
        <strain evidence="2">850617-1/1</strain>
    </source>
</reference>
<dbReference type="Proteomes" id="UP000786185">
    <property type="component" value="Unassembled WGS sequence"/>
</dbReference>
<dbReference type="EMBL" id="RDOM01000148">
    <property type="protein sequence ID" value="MBF4274252.1"/>
    <property type="molecule type" value="Genomic_DNA"/>
</dbReference>
<accession>A0A8I0V3I1</accession>
<evidence type="ECO:0008006" key="5">
    <source>
        <dbReference type="Google" id="ProtNLM"/>
    </source>
</evidence>
<proteinExistence type="predicted"/>
<name>A0A8I0V3I1_VIBAN</name>
<evidence type="ECO:0000313" key="1">
    <source>
        <dbReference type="EMBL" id="MBF4274252.1"/>
    </source>
</evidence>
<dbReference type="Proteomes" id="UP000722957">
    <property type="component" value="Unassembled WGS sequence"/>
</dbReference>
<dbReference type="EMBL" id="SCLC01000299">
    <property type="protein sequence ID" value="MBF4436703.1"/>
    <property type="molecule type" value="Genomic_DNA"/>
</dbReference>
<evidence type="ECO:0000313" key="3">
    <source>
        <dbReference type="Proteomes" id="UP000722957"/>
    </source>
</evidence>
<evidence type="ECO:0000313" key="4">
    <source>
        <dbReference type="Proteomes" id="UP000786185"/>
    </source>
</evidence>
<protein>
    <recommendedName>
        <fullName evidence="5">Restriction endonuclease</fullName>
    </recommendedName>
</protein>